<reference evidence="2 3" key="1">
    <citation type="journal article" date="2013" name="Front. Microbiol.">
        <title>Comparative genomic analyses of the cyanobacterium, Lyngbya aestuarii BL J, a powerful hydrogen producer.</title>
        <authorList>
            <person name="Kothari A."/>
            <person name="Vaughn M."/>
            <person name="Garcia-Pichel F."/>
        </authorList>
    </citation>
    <scope>NUCLEOTIDE SEQUENCE [LARGE SCALE GENOMIC DNA]</scope>
    <source>
        <strain evidence="2 3">BL J</strain>
    </source>
</reference>
<sequence>MIKFSYVDVKSITSDVPRSEFSEAEIDTLADLILECEGVLKPIFLQQVDLEHYKVIEGDLEYYAAVRAKEKNLRQGEMINAIIVSPAQEQSIKQQLNFFKKSQSLNVPEKRENNASTTNFDGVESRILNMESRQNNLESRLNQGFDRQNSIVQNINQKFDREIQEIKSQIPKKSQPLEAFNTLSLSELAFRLKTANITGKTAEKIIQNIERERAKKPFESLGDIIERIEGLGDKRMISILDTWSRTLFL</sequence>
<name>U7QQ29_9CYAN</name>
<proteinExistence type="predicted"/>
<accession>U7QQ29</accession>
<dbReference type="Pfam" id="PF04919">
    <property type="entry name" value="DUF655"/>
    <property type="match status" value="1"/>
</dbReference>
<gene>
    <name evidence="2" type="ORF">M595_0167</name>
</gene>
<dbReference type="RefSeq" id="WP_023064029.1">
    <property type="nucleotide sequence ID" value="NZ_AUZM01000001.1"/>
</dbReference>
<dbReference type="Pfam" id="PF02195">
    <property type="entry name" value="ParB_N"/>
    <property type="match status" value="1"/>
</dbReference>
<dbReference type="SUPFAM" id="SSF160975">
    <property type="entry name" value="AF1531-like"/>
    <property type="match status" value="1"/>
</dbReference>
<protein>
    <recommendedName>
        <fullName evidence="1">ParB-like N-terminal domain-containing protein</fullName>
    </recommendedName>
</protein>
<keyword evidence="3" id="KW-1185">Reference proteome</keyword>
<organism evidence="2 3">
    <name type="scientific">Lyngbya aestuarii BL J</name>
    <dbReference type="NCBI Taxonomy" id="1348334"/>
    <lineage>
        <taxon>Bacteria</taxon>
        <taxon>Bacillati</taxon>
        <taxon>Cyanobacteriota</taxon>
        <taxon>Cyanophyceae</taxon>
        <taxon>Oscillatoriophycideae</taxon>
        <taxon>Oscillatoriales</taxon>
        <taxon>Microcoleaceae</taxon>
        <taxon>Lyngbya</taxon>
    </lineage>
</organism>
<evidence type="ECO:0000313" key="2">
    <source>
        <dbReference type="EMBL" id="ERT09968.1"/>
    </source>
</evidence>
<evidence type="ECO:0000313" key="3">
    <source>
        <dbReference type="Proteomes" id="UP000017127"/>
    </source>
</evidence>
<feature type="domain" description="ParB-like N-terminal" evidence="1">
    <location>
        <begin position="6"/>
        <end position="96"/>
    </location>
</feature>
<dbReference type="InterPro" id="IPR007003">
    <property type="entry name" value="DUF655"/>
</dbReference>
<dbReference type="AlphaFoldDB" id="U7QQ29"/>
<evidence type="ECO:0000259" key="1">
    <source>
        <dbReference type="Pfam" id="PF02195"/>
    </source>
</evidence>
<dbReference type="EMBL" id="AUZM01000001">
    <property type="protein sequence ID" value="ERT09968.1"/>
    <property type="molecule type" value="Genomic_DNA"/>
</dbReference>
<comment type="caution">
    <text evidence="2">The sequence shown here is derived from an EMBL/GenBank/DDBJ whole genome shotgun (WGS) entry which is preliminary data.</text>
</comment>
<dbReference type="OrthoDB" id="427080at2"/>
<dbReference type="Proteomes" id="UP000017127">
    <property type="component" value="Unassembled WGS sequence"/>
</dbReference>
<dbReference type="InterPro" id="IPR003115">
    <property type="entry name" value="ParB_N"/>
</dbReference>